<protein>
    <submittedName>
        <fullName evidence="1">Uncharacterized protein</fullName>
    </submittedName>
</protein>
<dbReference type="AlphaFoldDB" id="X0WM97"/>
<gene>
    <name evidence="1" type="ORF">S01H1_35930</name>
</gene>
<proteinExistence type="predicted"/>
<accession>X0WM97</accession>
<dbReference type="Pfam" id="PF18928">
    <property type="entry name" value="DUF5677"/>
    <property type="match status" value="1"/>
</dbReference>
<comment type="caution">
    <text evidence="1">The sequence shown here is derived from an EMBL/GenBank/DDBJ whole genome shotgun (WGS) entry which is preliminary data.</text>
</comment>
<dbReference type="EMBL" id="BARS01022475">
    <property type="protein sequence ID" value="GAG13826.1"/>
    <property type="molecule type" value="Genomic_DNA"/>
</dbReference>
<evidence type="ECO:0000313" key="1">
    <source>
        <dbReference type="EMBL" id="GAG13826.1"/>
    </source>
</evidence>
<name>X0WM97_9ZZZZ</name>
<organism evidence="1">
    <name type="scientific">marine sediment metagenome</name>
    <dbReference type="NCBI Taxonomy" id="412755"/>
    <lineage>
        <taxon>unclassified sequences</taxon>
        <taxon>metagenomes</taxon>
        <taxon>ecological metagenomes</taxon>
    </lineage>
</organism>
<dbReference type="InterPro" id="IPR043733">
    <property type="entry name" value="DUF5677"/>
</dbReference>
<sequence length="162" mass="19304">FPDNDLESHFKEISYDERKKLIINKLKTYNVNDIFNESGKPKSFSLRKRIEQLMKQRKDLGMITNYYCTFYKIASLGIHSSPDTLNRYWIFDNNAGGIKDFHQGPKAENCEIYCIIASIHFMIMIIECVFGYFEYPKKEDVSRFWEVTKKLGSKYKYFENIK</sequence>
<reference evidence="1" key="1">
    <citation type="journal article" date="2014" name="Front. Microbiol.">
        <title>High frequency of phylogenetically diverse reductive dehalogenase-homologous genes in deep subseafloor sedimentary metagenomes.</title>
        <authorList>
            <person name="Kawai M."/>
            <person name="Futagami T."/>
            <person name="Toyoda A."/>
            <person name="Takaki Y."/>
            <person name="Nishi S."/>
            <person name="Hori S."/>
            <person name="Arai W."/>
            <person name="Tsubouchi T."/>
            <person name="Morono Y."/>
            <person name="Uchiyama I."/>
            <person name="Ito T."/>
            <person name="Fujiyama A."/>
            <person name="Inagaki F."/>
            <person name="Takami H."/>
        </authorList>
    </citation>
    <scope>NUCLEOTIDE SEQUENCE</scope>
    <source>
        <strain evidence="1">Expedition CK06-06</strain>
    </source>
</reference>
<feature type="non-terminal residue" evidence="1">
    <location>
        <position position="1"/>
    </location>
</feature>